<evidence type="ECO:0000256" key="1">
    <source>
        <dbReference type="SAM" id="MobiDB-lite"/>
    </source>
</evidence>
<sequence length="51" mass="5603">MNRTTKSQDSTPHKSAHGKAGDINKQQQKAARNEVVGRHRDAGQQGHRGAR</sequence>
<dbReference type="RefSeq" id="WP_155453062.1">
    <property type="nucleotide sequence ID" value="NZ_WNKX01000003.1"/>
</dbReference>
<dbReference type="AlphaFoldDB" id="A0A6L6QE35"/>
<feature type="compositionally biased region" description="Polar residues" evidence="1">
    <location>
        <begin position="1"/>
        <end position="10"/>
    </location>
</feature>
<dbReference type="Proteomes" id="UP000472320">
    <property type="component" value="Unassembled WGS sequence"/>
</dbReference>
<comment type="caution">
    <text evidence="2">The sequence shown here is derived from an EMBL/GenBank/DDBJ whole genome shotgun (WGS) entry which is preliminary data.</text>
</comment>
<evidence type="ECO:0000313" key="2">
    <source>
        <dbReference type="EMBL" id="MTW10127.1"/>
    </source>
</evidence>
<dbReference type="EMBL" id="WNKX01000003">
    <property type="protein sequence ID" value="MTW10127.1"/>
    <property type="molecule type" value="Genomic_DNA"/>
</dbReference>
<gene>
    <name evidence="2" type="ORF">GM658_05885</name>
</gene>
<keyword evidence="3" id="KW-1185">Reference proteome</keyword>
<feature type="region of interest" description="Disordered" evidence="1">
    <location>
        <begin position="1"/>
        <end position="51"/>
    </location>
</feature>
<proteinExistence type="predicted"/>
<reference evidence="2 3" key="1">
    <citation type="submission" date="2019-11" db="EMBL/GenBank/DDBJ databases">
        <title>Type strains purchased from KCTC, JCM and DSMZ.</title>
        <authorList>
            <person name="Lu H."/>
        </authorList>
    </citation>
    <scope>NUCLEOTIDE SEQUENCE [LARGE SCALE GENOMIC DNA]</scope>
    <source>
        <strain evidence="2 3">JCM 31587</strain>
    </source>
</reference>
<accession>A0A6L6QE35</accession>
<protein>
    <submittedName>
        <fullName evidence="2">Uncharacterized protein</fullName>
    </submittedName>
</protein>
<feature type="compositionally biased region" description="Basic and acidic residues" evidence="1">
    <location>
        <begin position="31"/>
        <end position="42"/>
    </location>
</feature>
<name>A0A6L6QE35_9BURK</name>
<evidence type="ECO:0000313" key="3">
    <source>
        <dbReference type="Proteomes" id="UP000472320"/>
    </source>
</evidence>
<dbReference type="OrthoDB" id="8780465at2"/>
<organism evidence="2 3">
    <name type="scientific">Massilia eburnea</name>
    <dbReference type="NCBI Taxonomy" id="1776165"/>
    <lineage>
        <taxon>Bacteria</taxon>
        <taxon>Pseudomonadati</taxon>
        <taxon>Pseudomonadota</taxon>
        <taxon>Betaproteobacteria</taxon>
        <taxon>Burkholderiales</taxon>
        <taxon>Oxalobacteraceae</taxon>
        <taxon>Telluria group</taxon>
        <taxon>Massilia</taxon>
    </lineage>
</organism>